<dbReference type="STRING" id="87626.PTD2_22092"/>
<organism evidence="2 3">
    <name type="scientific">Pseudoalteromonas tunicata D2</name>
    <dbReference type="NCBI Taxonomy" id="87626"/>
    <lineage>
        <taxon>Bacteria</taxon>
        <taxon>Pseudomonadati</taxon>
        <taxon>Pseudomonadota</taxon>
        <taxon>Gammaproteobacteria</taxon>
        <taxon>Alteromonadales</taxon>
        <taxon>Pseudoalteromonadaceae</taxon>
        <taxon>Pseudoalteromonas</taxon>
    </lineage>
</organism>
<reference evidence="2 3" key="1">
    <citation type="submission" date="2006-02" db="EMBL/GenBank/DDBJ databases">
        <authorList>
            <person name="Moran M.A."/>
            <person name="Kjelleberg S."/>
            <person name="Egan S."/>
            <person name="Saunders N."/>
            <person name="Thomas T."/>
            <person name="Ferriera S."/>
            <person name="Johnson J."/>
            <person name="Kravitz S."/>
            <person name="Halpern A."/>
            <person name="Remington K."/>
            <person name="Beeson K."/>
            <person name="Tran B."/>
            <person name="Rogers Y.-H."/>
            <person name="Friedman R."/>
            <person name="Venter J.C."/>
        </authorList>
    </citation>
    <scope>NUCLEOTIDE SEQUENCE [LARGE SCALE GENOMIC DNA]</scope>
    <source>
        <strain evidence="2 3">D2</strain>
    </source>
</reference>
<evidence type="ECO:0000313" key="3">
    <source>
        <dbReference type="Proteomes" id="UP000006201"/>
    </source>
</evidence>
<comment type="caution">
    <text evidence="2">The sequence shown here is derived from an EMBL/GenBank/DDBJ whole genome shotgun (WGS) entry which is preliminary data.</text>
</comment>
<dbReference type="eggNOG" id="ENOG5032YK6">
    <property type="taxonomic scope" value="Bacteria"/>
</dbReference>
<dbReference type="Proteomes" id="UP000006201">
    <property type="component" value="Unassembled WGS sequence"/>
</dbReference>
<proteinExistence type="predicted"/>
<evidence type="ECO:0000313" key="2">
    <source>
        <dbReference type="EMBL" id="EAR28552.1"/>
    </source>
</evidence>
<keyword evidence="1" id="KW-0812">Transmembrane</keyword>
<dbReference type="EMBL" id="AAOH01000004">
    <property type="protein sequence ID" value="EAR28552.1"/>
    <property type="molecule type" value="Genomic_DNA"/>
</dbReference>
<name>A4CAZ4_9GAMM</name>
<evidence type="ECO:0000256" key="1">
    <source>
        <dbReference type="SAM" id="Phobius"/>
    </source>
</evidence>
<keyword evidence="1" id="KW-0472">Membrane</keyword>
<dbReference type="HOGENOM" id="CLU_130888_0_0_6"/>
<dbReference type="AlphaFoldDB" id="A4CAZ4"/>
<sequence>MIQLSRAGWNNVIIYSMLLMIFLFNGLHHKLISSDSEQVIQAIFPEQSFVLTLSYRDVTFERIGTSWRTKTHQTSNEQSLQTRAVEQISQLVNQWQTSEAEIATDIAPLQAQLKQVTTLDTVTVWFAGQAEPAVYDLIELNNQFYLFDHLGQRWFLLTAALHRQLFSNK</sequence>
<accession>A4CAZ4</accession>
<protein>
    <submittedName>
        <fullName evidence="2">Putative orphan protein</fullName>
    </submittedName>
</protein>
<keyword evidence="1" id="KW-1133">Transmembrane helix</keyword>
<feature type="transmembrane region" description="Helical" evidence="1">
    <location>
        <begin position="12"/>
        <end position="28"/>
    </location>
</feature>
<keyword evidence="3" id="KW-1185">Reference proteome</keyword>
<gene>
    <name evidence="2" type="ORF">PTD2_22092</name>
</gene>
<dbReference type="RefSeq" id="WP_009840379.1">
    <property type="nucleotide sequence ID" value="NZ_CH959301.1"/>
</dbReference>
<dbReference type="OrthoDB" id="5587008at2"/>